<sequence>ASENGQQEKETETDENDDQRLPVERSAEQEEGLGNADESIGAGNKEFVMDGTDASAVEQEAVENAEESAKVEIQGASESDVAQQGGVSSVEQHVTSDGQLSRKIEVPSNKVLF</sequence>
<dbReference type="AlphaFoldDB" id="A0A699SK25"/>
<gene>
    <name evidence="2" type="ORF">Tci_869830</name>
</gene>
<proteinExistence type="predicted"/>
<dbReference type="EMBL" id="BKCJ011168643">
    <property type="protein sequence ID" value="GFC97860.1"/>
    <property type="molecule type" value="Genomic_DNA"/>
</dbReference>
<feature type="non-terminal residue" evidence="2">
    <location>
        <position position="1"/>
    </location>
</feature>
<feature type="region of interest" description="Disordered" evidence="1">
    <location>
        <begin position="1"/>
        <end position="101"/>
    </location>
</feature>
<feature type="compositionally biased region" description="Polar residues" evidence="1">
    <location>
        <begin position="76"/>
        <end position="99"/>
    </location>
</feature>
<organism evidence="2">
    <name type="scientific">Tanacetum cinerariifolium</name>
    <name type="common">Dalmatian daisy</name>
    <name type="synonym">Chrysanthemum cinerariifolium</name>
    <dbReference type="NCBI Taxonomy" id="118510"/>
    <lineage>
        <taxon>Eukaryota</taxon>
        <taxon>Viridiplantae</taxon>
        <taxon>Streptophyta</taxon>
        <taxon>Embryophyta</taxon>
        <taxon>Tracheophyta</taxon>
        <taxon>Spermatophyta</taxon>
        <taxon>Magnoliopsida</taxon>
        <taxon>eudicotyledons</taxon>
        <taxon>Gunneridae</taxon>
        <taxon>Pentapetalae</taxon>
        <taxon>asterids</taxon>
        <taxon>campanulids</taxon>
        <taxon>Asterales</taxon>
        <taxon>Asteraceae</taxon>
        <taxon>Asteroideae</taxon>
        <taxon>Anthemideae</taxon>
        <taxon>Anthemidinae</taxon>
        <taxon>Tanacetum</taxon>
    </lineage>
</organism>
<name>A0A699SK25_TANCI</name>
<comment type="caution">
    <text evidence="2">The sequence shown here is derived from an EMBL/GenBank/DDBJ whole genome shotgun (WGS) entry which is preliminary data.</text>
</comment>
<evidence type="ECO:0000256" key="1">
    <source>
        <dbReference type="SAM" id="MobiDB-lite"/>
    </source>
</evidence>
<feature type="compositionally biased region" description="Basic and acidic residues" evidence="1">
    <location>
        <begin position="18"/>
        <end position="28"/>
    </location>
</feature>
<accession>A0A699SK25</accession>
<reference evidence="2" key="1">
    <citation type="journal article" date="2019" name="Sci. Rep.">
        <title>Draft genome of Tanacetum cinerariifolium, the natural source of mosquito coil.</title>
        <authorList>
            <person name="Yamashiro T."/>
            <person name="Shiraishi A."/>
            <person name="Satake H."/>
            <person name="Nakayama K."/>
        </authorList>
    </citation>
    <scope>NUCLEOTIDE SEQUENCE</scope>
</reference>
<protein>
    <submittedName>
        <fullName evidence="2">KH domain-containing protein</fullName>
    </submittedName>
</protein>
<feature type="compositionally biased region" description="Basic and acidic residues" evidence="1">
    <location>
        <begin position="1"/>
        <end position="10"/>
    </location>
</feature>
<evidence type="ECO:0000313" key="2">
    <source>
        <dbReference type="EMBL" id="GFC97860.1"/>
    </source>
</evidence>